<sequence length="240" mass="26784">MSGVTLKIASLFIRTLAKPIANQIKVQAREHEGFKRICVNFAQSVHRVDMRLRLGLLQDHAAIERQIARDAKEAAVKKAQSQVPTVKTEAQTKADTEALGKNAEQIKQEKKAALPKIRPLGETKAIELGANFFSESFIFTVAVGLLLFERWYSSRKEKGRRNDLADNLAELEERDHLHAVELELLKQEVADLQNREKSYWGLWKRLAADDGSAATAESKTLDEGKASKPNALQKEKGTGV</sequence>
<comment type="similarity">
    <text evidence="1">Belongs to the OPA3 family.</text>
</comment>
<keyword evidence="2" id="KW-0175">Coiled coil</keyword>
<proteinExistence type="inferred from homology"/>
<keyword evidence="5" id="KW-1185">Reference proteome</keyword>
<evidence type="ECO:0000313" key="4">
    <source>
        <dbReference type="EMBL" id="CAF9909423.1"/>
    </source>
</evidence>
<dbReference type="GO" id="GO:0019216">
    <property type="term" value="P:regulation of lipid metabolic process"/>
    <property type="evidence" value="ECO:0007669"/>
    <property type="project" value="TreeGrafter"/>
</dbReference>
<dbReference type="InterPro" id="IPR010754">
    <property type="entry name" value="OPA3-like"/>
</dbReference>
<evidence type="ECO:0000256" key="1">
    <source>
        <dbReference type="ARBA" id="ARBA00007584"/>
    </source>
</evidence>
<protein>
    <recommendedName>
        <fullName evidence="6">OPA3-like protein</fullName>
    </recommendedName>
</protein>
<dbReference type="AlphaFoldDB" id="A0A8H3EPV4"/>
<organism evidence="4 5">
    <name type="scientific">Gomphillus americanus</name>
    <dbReference type="NCBI Taxonomy" id="1940652"/>
    <lineage>
        <taxon>Eukaryota</taxon>
        <taxon>Fungi</taxon>
        <taxon>Dikarya</taxon>
        <taxon>Ascomycota</taxon>
        <taxon>Pezizomycotina</taxon>
        <taxon>Lecanoromycetes</taxon>
        <taxon>OSLEUM clade</taxon>
        <taxon>Ostropomycetidae</taxon>
        <taxon>Ostropales</taxon>
        <taxon>Graphidaceae</taxon>
        <taxon>Gomphilloideae</taxon>
        <taxon>Gomphillus</taxon>
    </lineage>
</organism>
<dbReference type="Proteomes" id="UP000664169">
    <property type="component" value="Unassembled WGS sequence"/>
</dbReference>
<comment type="caution">
    <text evidence="4">The sequence shown here is derived from an EMBL/GenBank/DDBJ whole genome shotgun (WGS) entry which is preliminary data.</text>
</comment>
<evidence type="ECO:0000256" key="2">
    <source>
        <dbReference type="ARBA" id="ARBA00023054"/>
    </source>
</evidence>
<evidence type="ECO:0008006" key="6">
    <source>
        <dbReference type="Google" id="ProtNLM"/>
    </source>
</evidence>
<feature type="region of interest" description="Disordered" evidence="3">
    <location>
        <begin position="214"/>
        <end position="240"/>
    </location>
</feature>
<dbReference type="OrthoDB" id="2129069at2759"/>
<reference evidence="4" key="1">
    <citation type="submission" date="2021-03" db="EMBL/GenBank/DDBJ databases">
        <authorList>
            <person name="Tagirdzhanova G."/>
        </authorList>
    </citation>
    <scope>NUCLEOTIDE SEQUENCE</scope>
</reference>
<dbReference type="Pfam" id="PF07047">
    <property type="entry name" value="OPA3"/>
    <property type="match status" value="1"/>
</dbReference>
<evidence type="ECO:0000313" key="5">
    <source>
        <dbReference type="Proteomes" id="UP000664169"/>
    </source>
</evidence>
<dbReference type="PANTHER" id="PTHR12499:SF0">
    <property type="entry name" value="OPTIC ATROPHY 3 PROTEIN"/>
    <property type="match status" value="1"/>
</dbReference>
<gene>
    <name evidence="4" type="ORF">GOMPHAMPRED_006754</name>
</gene>
<dbReference type="GO" id="GO:0005739">
    <property type="term" value="C:mitochondrion"/>
    <property type="evidence" value="ECO:0007669"/>
    <property type="project" value="TreeGrafter"/>
</dbReference>
<evidence type="ECO:0000256" key="3">
    <source>
        <dbReference type="SAM" id="MobiDB-lite"/>
    </source>
</evidence>
<name>A0A8H3EPV4_9LECA</name>
<dbReference type="PANTHER" id="PTHR12499">
    <property type="entry name" value="OPTIC ATROPHY 3 PROTEIN OPA3"/>
    <property type="match status" value="1"/>
</dbReference>
<accession>A0A8H3EPV4</accession>
<dbReference type="EMBL" id="CAJPDQ010000005">
    <property type="protein sequence ID" value="CAF9909423.1"/>
    <property type="molecule type" value="Genomic_DNA"/>
</dbReference>